<dbReference type="FunFam" id="1.10.10.10:FF:000322">
    <property type="entry name" value="Probable disease resistance protein At1g63360"/>
    <property type="match status" value="1"/>
</dbReference>
<dbReference type="Gene3D" id="3.40.50.300">
    <property type="entry name" value="P-loop containing nucleotide triphosphate hydrolases"/>
    <property type="match status" value="1"/>
</dbReference>
<evidence type="ECO:0000313" key="13">
    <source>
        <dbReference type="EMBL" id="TYI91256.1"/>
    </source>
</evidence>
<dbReference type="GO" id="GO:0043531">
    <property type="term" value="F:ADP binding"/>
    <property type="evidence" value="ECO:0007669"/>
    <property type="project" value="InterPro"/>
</dbReference>
<evidence type="ECO:0000256" key="7">
    <source>
        <dbReference type="ARBA" id="ARBA00022840"/>
    </source>
</evidence>
<keyword evidence="14" id="KW-1185">Reference proteome</keyword>
<keyword evidence="5" id="KW-0375">Hydrogen ion transport</keyword>
<feature type="domain" description="Disease resistance protein winged helix" evidence="11">
    <location>
        <begin position="434"/>
        <end position="502"/>
    </location>
</feature>
<protein>
    <recommendedName>
        <fullName evidence="15">NB-ARC domain-containing protein</fullName>
    </recommendedName>
</protein>
<dbReference type="InterPro" id="IPR002182">
    <property type="entry name" value="NB-ARC"/>
</dbReference>
<dbReference type="InterPro" id="IPR036388">
    <property type="entry name" value="WH-like_DNA-bd_sf"/>
</dbReference>
<feature type="domain" description="NB-ARC" evidence="9">
    <location>
        <begin position="171"/>
        <end position="350"/>
    </location>
</feature>
<evidence type="ECO:0000259" key="12">
    <source>
        <dbReference type="Pfam" id="PF25019"/>
    </source>
</evidence>
<keyword evidence="3" id="KW-0677">Repeat</keyword>
<sequence>MAEVLLGAILEEAVSKANSIVTNQISRIWNFKKELRRLGDSLEMMNAFLQDAEKKQTKMDAVKLWLQRLKDVAEEAADVLDEFDYEILRRKLKIRSQIRRKLVDFLSSNNSILFRLKMAKKIKDILETLEVVNREANEFGLQQRATEHVSPRRSNVETFSVMDDSPIVGRENDVSKVVDLLVNPKGEQVVSVVPIVGMAGLGKTALAKLVYDDLRVKSHFDVKSWVCVSDHFDVKKILGAMFEQLTGDRHTSMPENMDAMIMKLKEKIERAKGEKDQIKYLLVLDDVWDVEKWEDLKLCLKGISTNGGNGVIVTTRKEDVASTVQALSDQRQQPGRLEDEECWSIIKQLALTPSPMSHDLERIGKDIAKQCRGVPLVAKVIGGTMSKERSRSTWLEIQESGVWSSADSVLKVLKLSFDRLTSSSLKKCFAYCAMFPKDYCFETEELKQLWMAEGFLGSSMEMEDIGDKYLNELLSNSLFQDVKKDTFGNILAFKMHDLVHDLSLSVSKFDTLCFQENSSLTSNECSHIRHLNVGGDGESLPEVLTAVVPKLYSLFSEIDVFKKLSKSFTRLRVLKFVGAANICELPDSLGELKHLRYLDISWTSIEALHKSTTKLYNLQTLRLLGLLRLTFPDGLEKMISLKHLYFDIKELQPVNIGNLTRLQTLPIFFVGSERGCSIKELGSLNELRGELEIRHLEGVRDKQEASGANLHRKEKLCKVIFDFGGCDSGSSGYNSEEVMEGLQPHSNLQSLTVSDYGGESFPSWMLRPVSDSNADPFLLNNLMELNILNGINCESLPPLGQLHNLQYLELRNLKKVKRMGNEFYCNESVDGMNKVIKVFPALKKFTLSGMESLEEWTAMAETKMIMFPCLERLWIWFCPLLNSVPLTGQCSSLEKLHISSCGKLSKIGDGLSTSTCLKELDLDDCPDLSSIPNLEGFSSLQYLSVQGCLKLEVLPITGGCSSLEKLRIVGCGKLSKIGDGLSTTTCLKELDLDNCPDLSSIPNLEGFSSLQYLSVRRCNKLEVLPITGGCSSLEKLCILGCEKLSKIGDGLSTTTCLKELDLDNCPDLSSIPNLEGFSSLQYLSVRRCNKLEVLPITGGCSSLEKLCILGCEKLSKIGDGLSTSTCLKELDLDNCPDLSSIPNLEGFSSLQNLSVKRCDKLEVLPITGGCSSLEKLCILGCEKLSKIGDGLSTSTCLKELDLDNCPDLSSIPNLEGFSSLQFLSVHRCLKLEVLPITGGCSSLEKLCILGFLPITGGCSSLEKLYILGCKKLSKIGDGLSTSTCLKELDLCGCPDLSSIPNLEGFSSLQYLSVGSCNKLEVLPITGGCSSLEKLRICDCEKLSKIGGLSTSTCLKELDLDDCPDLSSIPNLEGFSSLQYLSVGSCNKLEVLPITGGCSSLEKLWILGCKKLSKIGDGLSTSTCLKKLDLYGCPDLSSIPNLEGFSSLQYLSVGSCNKLEVLPITGGCSSLEMLCILGCEKLSKIGDGLSTSTCLKELYLDNCPDLSSIPNLEGFSSLQNLSVKRCDKLEVLPITGGCSSLEKLCIFGCEKLSKIGDGLSTSTCLKKLDLDGCPDLIWIQDDSLGRLNCLRELAIGGFSEELQEFPWLSSIQYLSASLLVLKLTGWEKLKSLPHQLQFFTALEELTIEGFEGVEAFPEWLGNLSSLKRLYLSGFGKLKSLPHQLQFFTALEELTIEGFEGVEAFPEWLGNISSLKRLYLSGFGKLKSLPHQLQFFTALEVLTIEGFEGVEAFPEWSGNLSSLKRLYLSGFGKLKSLPHQLQFFTALEVLTIEGFEGVEAFPEWSGNLSSLKRLYLSGFGKLKSLPHQLHLPTTLENLTIYSFHEIEALPDSFRNLSSLECLSIQFCDKLMYLPSVDVMRSLSRLIAMSIKGCPLLEPRCERESGPEWSKISHIPLVYINHRRI</sequence>
<dbReference type="PANTHER" id="PTHR36766:SF70">
    <property type="entry name" value="DISEASE RESISTANCE PROTEIN RGA4"/>
    <property type="match status" value="1"/>
</dbReference>
<dbReference type="SUPFAM" id="SSF52058">
    <property type="entry name" value="L domain-like"/>
    <property type="match status" value="5"/>
</dbReference>
<evidence type="ECO:0000259" key="11">
    <source>
        <dbReference type="Pfam" id="PF23559"/>
    </source>
</evidence>
<dbReference type="InterPro" id="IPR041118">
    <property type="entry name" value="Rx_N"/>
</dbReference>
<evidence type="ECO:0000256" key="4">
    <source>
        <dbReference type="ARBA" id="ARBA00022741"/>
    </source>
</evidence>
<dbReference type="PROSITE" id="PS00152">
    <property type="entry name" value="ATPASE_ALPHA_BETA"/>
    <property type="match status" value="1"/>
</dbReference>
<dbReference type="GO" id="GO:1902600">
    <property type="term" value="P:proton transmembrane transport"/>
    <property type="evidence" value="ECO:0007669"/>
    <property type="project" value="UniProtKB-KW"/>
</dbReference>
<evidence type="ECO:0000256" key="2">
    <source>
        <dbReference type="ARBA" id="ARBA00022614"/>
    </source>
</evidence>
<dbReference type="SUPFAM" id="SSF52540">
    <property type="entry name" value="P-loop containing nucleoside triphosphate hydrolases"/>
    <property type="match status" value="1"/>
</dbReference>
<keyword evidence="4" id="KW-0547">Nucleotide-binding</keyword>
<dbReference type="GO" id="GO:0005524">
    <property type="term" value="F:ATP binding"/>
    <property type="evidence" value="ECO:0007669"/>
    <property type="project" value="UniProtKB-KW"/>
</dbReference>
<evidence type="ECO:0000256" key="1">
    <source>
        <dbReference type="ARBA" id="ARBA00022448"/>
    </source>
</evidence>
<dbReference type="InterPro" id="IPR027417">
    <property type="entry name" value="P-loop_NTPase"/>
</dbReference>
<evidence type="ECO:0000259" key="10">
    <source>
        <dbReference type="Pfam" id="PF18052"/>
    </source>
</evidence>
<keyword evidence="1" id="KW-0813">Transport</keyword>
<evidence type="ECO:0000256" key="3">
    <source>
        <dbReference type="ARBA" id="ARBA00022737"/>
    </source>
</evidence>
<accession>A0A5D2VPW5</accession>
<dbReference type="Pfam" id="PF18052">
    <property type="entry name" value="Rx_N"/>
    <property type="match status" value="1"/>
</dbReference>
<evidence type="ECO:0000259" key="9">
    <source>
        <dbReference type="Pfam" id="PF00931"/>
    </source>
</evidence>
<dbReference type="Pfam" id="PF00931">
    <property type="entry name" value="NB-ARC"/>
    <property type="match status" value="1"/>
</dbReference>
<dbReference type="InterPro" id="IPR020003">
    <property type="entry name" value="ATPase_a/bsu_AS"/>
</dbReference>
<dbReference type="EMBL" id="CM017651">
    <property type="protein sequence ID" value="TYI91254.1"/>
    <property type="molecule type" value="Genomic_DNA"/>
</dbReference>
<dbReference type="Gene3D" id="1.10.8.430">
    <property type="entry name" value="Helical domain of apoptotic protease-activating factors"/>
    <property type="match status" value="1"/>
</dbReference>
<keyword evidence="7" id="KW-0067">ATP-binding</keyword>
<feature type="domain" description="R13L1/DRL21-like LRR repeat region" evidence="12">
    <location>
        <begin position="1682"/>
        <end position="1744"/>
    </location>
</feature>
<dbReference type="EMBL" id="CM017651">
    <property type="protein sequence ID" value="TYI91256.1"/>
    <property type="molecule type" value="Genomic_DNA"/>
</dbReference>
<evidence type="ECO:0008006" key="15">
    <source>
        <dbReference type="Google" id="ProtNLM"/>
    </source>
</evidence>
<keyword evidence="6" id="KW-0611">Plant defense</keyword>
<dbReference type="Gene3D" id="1.10.10.10">
    <property type="entry name" value="Winged helix-like DNA-binding domain superfamily/Winged helix DNA-binding domain"/>
    <property type="match status" value="1"/>
</dbReference>
<organism evidence="13 14">
    <name type="scientific">Gossypium mustelinum</name>
    <name type="common">Cotton</name>
    <name type="synonym">Gossypium caicoense</name>
    <dbReference type="NCBI Taxonomy" id="34275"/>
    <lineage>
        <taxon>Eukaryota</taxon>
        <taxon>Viridiplantae</taxon>
        <taxon>Streptophyta</taxon>
        <taxon>Embryophyta</taxon>
        <taxon>Tracheophyta</taxon>
        <taxon>Spermatophyta</taxon>
        <taxon>Magnoliopsida</taxon>
        <taxon>eudicotyledons</taxon>
        <taxon>Gunneridae</taxon>
        <taxon>Pentapetalae</taxon>
        <taxon>rosids</taxon>
        <taxon>malvids</taxon>
        <taxon>Malvales</taxon>
        <taxon>Malvaceae</taxon>
        <taxon>Malvoideae</taxon>
        <taxon>Gossypium</taxon>
    </lineage>
</organism>
<dbReference type="InterPro" id="IPR032675">
    <property type="entry name" value="LRR_dom_sf"/>
</dbReference>
<dbReference type="EMBL" id="CM017651">
    <property type="protein sequence ID" value="TYI91255.1"/>
    <property type="molecule type" value="Genomic_DNA"/>
</dbReference>
<dbReference type="CDD" id="cd14798">
    <property type="entry name" value="RX-CC_like"/>
    <property type="match status" value="1"/>
</dbReference>
<dbReference type="SMART" id="SM00367">
    <property type="entry name" value="LRR_CC"/>
    <property type="match status" value="9"/>
</dbReference>
<feature type="domain" description="Disease resistance N-terminal" evidence="10">
    <location>
        <begin position="10"/>
        <end position="100"/>
    </location>
</feature>
<proteinExistence type="predicted"/>
<dbReference type="Gene3D" id="1.20.5.4130">
    <property type="match status" value="1"/>
</dbReference>
<keyword evidence="2" id="KW-0433">Leucine-rich repeat</keyword>
<feature type="domain" description="R13L1/DRL21-like LRR repeat region" evidence="12">
    <location>
        <begin position="678"/>
        <end position="812"/>
    </location>
</feature>
<keyword evidence="8" id="KW-0406">Ion transport</keyword>
<dbReference type="InterPro" id="IPR038005">
    <property type="entry name" value="RX-like_CC"/>
</dbReference>
<dbReference type="Pfam" id="PF25019">
    <property type="entry name" value="LRR_R13L1-DRL21"/>
    <property type="match status" value="2"/>
</dbReference>
<dbReference type="InterPro" id="IPR006553">
    <property type="entry name" value="Leu-rich_rpt_Cys-con_subtyp"/>
</dbReference>
<dbReference type="InterPro" id="IPR042197">
    <property type="entry name" value="Apaf_helical"/>
</dbReference>
<reference evidence="13 14" key="1">
    <citation type="submission" date="2019-07" db="EMBL/GenBank/DDBJ databases">
        <title>WGS assembly of Gossypium mustelinum.</title>
        <authorList>
            <person name="Chen Z.J."/>
            <person name="Sreedasyam A."/>
            <person name="Ando A."/>
            <person name="Song Q."/>
            <person name="De L."/>
            <person name="Hulse-Kemp A."/>
            <person name="Ding M."/>
            <person name="Ye W."/>
            <person name="Kirkbride R."/>
            <person name="Jenkins J."/>
            <person name="Plott C."/>
            <person name="Lovell J."/>
            <person name="Lin Y.-M."/>
            <person name="Vaughn R."/>
            <person name="Liu B."/>
            <person name="Li W."/>
            <person name="Simpson S."/>
            <person name="Scheffler B."/>
            <person name="Saski C."/>
            <person name="Grover C."/>
            <person name="Hu G."/>
            <person name="Conover J."/>
            <person name="Carlson J."/>
            <person name="Shu S."/>
            <person name="Boston L."/>
            <person name="Williams M."/>
            <person name="Peterson D."/>
            <person name="Mcgee K."/>
            <person name="Jones D."/>
            <person name="Wendel J."/>
            <person name="Stelly D."/>
            <person name="Grimwood J."/>
            <person name="Schmutz J."/>
        </authorList>
    </citation>
    <scope>NUCLEOTIDE SEQUENCE [LARGE SCALE GENOMIC DNA]</scope>
    <source>
        <strain evidence="13">1408120.09</strain>
    </source>
</reference>
<evidence type="ECO:0000256" key="5">
    <source>
        <dbReference type="ARBA" id="ARBA00022781"/>
    </source>
</evidence>
<dbReference type="Pfam" id="PF23559">
    <property type="entry name" value="WHD_DRP"/>
    <property type="match status" value="1"/>
</dbReference>
<dbReference type="GO" id="GO:0006952">
    <property type="term" value="P:defense response"/>
    <property type="evidence" value="ECO:0007669"/>
    <property type="project" value="UniProtKB-KW"/>
</dbReference>
<evidence type="ECO:0000256" key="6">
    <source>
        <dbReference type="ARBA" id="ARBA00022821"/>
    </source>
</evidence>
<dbReference type="Gene3D" id="3.80.10.10">
    <property type="entry name" value="Ribonuclease Inhibitor"/>
    <property type="match status" value="8"/>
</dbReference>
<gene>
    <name evidence="13" type="ORF">E1A91_D03G179300v1</name>
</gene>
<dbReference type="InterPro" id="IPR056789">
    <property type="entry name" value="LRR_R13L1-DRL21"/>
</dbReference>
<dbReference type="PANTHER" id="PTHR36766">
    <property type="entry name" value="PLANT BROAD-SPECTRUM MILDEW RESISTANCE PROTEIN RPW8"/>
    <property type="match status" value="1"/>
</dbReference>
<dbReference type="Proteomes" id="UP000323597">
    <property type="component" value="Chromosome D03"/>
</dbReference>
<evidence type="ECO:0000256" key="8">
    <source>
        <dbReference type="ARBA" id="ARBA00023065"/>
    </source>
</evidence>
<dbReference type="PRINTS" id="PR00364">
    <property type="entry name" value="DISEASERSIST"/>
</dbReference>
<evidence type="ECO:0000313" key="14">
    <source>
        <dbReference type="Proteomes" id="UP000323597"/>
    </source>
</evidence>
<dbReference type="InterPro" id="IPR058922">
    <property type="entry name" value="WHD_DRP"/>
</dbReference>
<dbReference type="GO" id="GO:0051707">
    <property type="term" value="P:response to other organism"/>
    <property type="evidence" value="ECO:0007669"/>
    <property type="project" value="UniProtKB-ARBA"/>
</dbReference>
<name>A0A5D2VPW5_GOSMU</name>